<gene>
    <name evidence="2" type="ORF">WMW72_32690</name>
</gene>
<proteinExistence type="predicted"/>
<sequence length="568" mass="62789">MISWHKTRFLIVGACLASCLTAVPLNTHVAAASPEFERALHNPKIGDKIGNVYATDIRAYVNGHLIPSLNIDGYTAVVAEDLRSYGFDVAWTPDQRRVTILPRQDKPTEPIPAASPSEQPIGAKLGNVLYTDIETYYEDQAIPSYNIGGRTAIRLNDLDKLGDLKWEPQKKEISFQAVWKGQGEMKEAPTPLVIYQRQEIKVPAIQVQGVSVVSEGKQVGQVLDGSLRISLAFMAQALGYKPSKANAWGCGQETICFDNGSYGIMVDPRPLKQGGSSPLNASLFWMGGEEGKHELQVTAVDTPLDVLVEEWNLKELFGYSSTWEPETRTLNIVYVDYAVDDFGFPKSLNNYYYTYRATGYLDGSKSLLPSFTVKVNPGALGYGGSMGLIGETGAHRYKGVGGLSEYRYDYEKLYNLGSYEQEIQVSAGMRILFKQNLSYELTMKDVSPVIDYPDPFSGGEISRITFDKPTGGYTRTSGQAVSFHGKALKKASNELKVIVEHQGYGGGFEKVDHFDVPIDGDAFSFEVKPQADPRYLTRVTVQSLISFPRGTRMGDVARFYIEKATEEP</sequence>
<accession>A0ABU9DUV0</accession>
<feature type="chain" id="PRO_5045413256" description="Copper amine oxidase-like N-terminal domain-containing protein" evidence="1">
    <location>
        <begin position="23"/>
        <end position="568"/>
    </location>
</feature>
<organism evidence="2 3">
    <name type="scientific">Paenibacillus filicis</name>
    <dbReference type="NCBI Taxonomy" id="669464"/>
    <lineage>
        <taxon>Bacteria</taxon>
        <taxon>Bacillati</taxon>
        <taxon>Bacillota</taxon>
        <taxon>Bacilli</taxon>
        <taxon>Bacillales</taxon>
        <taxon>Paenibacillaceae</taxon>
        <taxon>Paenibacillus</taxon>
    </lineage>
</organism>
<dbReference type="EMBL" id="JBBPCC010000033">
    <property type="protein sequence ID" value="MEK8132650.1"/>
    <property type="molecule type" value="Genomic_DNA"/>
</dbReference>
<comment type="caution">
    <text evidence="2">The sequence shown here is derived from an EMBL/GenBank/DDBJ whole genome shotgun (WGS) entry which is preliminary data.</text>
</comment>
<evidence type="ECO:0000313" key="2">
    <source>
        <dbReference type="EMBL" id="MEK8132650.1"/>
    </source>
</evidence>
<dbReference type="Proteomes" id="UP001469365">
    <property type="component" value="Unassembled WGS sequence"/>
</dbReference>
<evidence type="ECO:0000313" key="3">
    <source>
        <dbReference type="Proteomes" id="UP001469365"/>
    </source>
</evidence>
<keyword evidence="3" id="KW-1185">Reference proteome</keyword>
<reference evidence="2 3" key="1">
    <citation type="submission" date="2024-04" db="EMBL/GenBank/DDBJ databases">
        <title>draft genome sequnece of Paenibacillus filicis.</title>
        <authorList>
            <person name="Kim D.-U."/>
        </authorList>
    </citation>
    <scope>NUCLEOTIDE SEQUENCE [LARGE SCALE GENOMIC DNA]</scope>
    <source>
        <strain evidence="2 3">KACC14197</strain>
    </source>
</reference>
<protein>
    <recommendedName>
        <fullName evidence="4">Copper amine oxidase-like N-terminal domain-containing protein</fullName>
    </recommendedName>
</protein>
<keyword evidence="1" id="KW-0732">Signal</keyword>
<dbReference type="RefSeq" id="WP_341419788.1">
    <property type="nucleotide sequence ID" value="NZ_JBBPCC010000033.1"/>
</dbReference>
<evidence type="ECO:0008006" key="4">
    <source>
        <dbReference type="Google" id="ProtNLM"/>
    </source>
</evidence>
<evidence type="ECO:0000256" key="1">
    <source>
        <dbReference type="SAM" id="SignalP"/>
    </source>
</evidence>
<feature type="signal peptide" evidence="1">
    <location>
        <begin position="1"/>
        <end position="22"/>
    </location>
</feature>
<name>A0ABU9DUV0_9BACL</name>